<dbReference type="SUPFAM" id="SSF56112">
    <property type="entry name" value="Protein kinase-like (PK-like)"/>
    <property type="match status" value="1"/>
</dbReference>
<protein>
    <recommendedName>
        <fullName evidence="2">Aminoglycoside phosphotransferase domain-containing protein</fullName>
    </recommendedName>
</protein>
<evidence type="ECO:0000313" key="4">
    <source>
        <dbReference type="Proteomes" id="UP000653099"/>
    </source>
</evidence>
<feature type="compositionally biased region" description="Gly residues" evidence="1">
    <location>
        <begin position="163"/>
        <end position="172"/>
    </location>
</feature>
<evidence type="ECO:0000313" key="3">
    <source>
        <dbReference type="EMBL" id="GGJ09877.1"/>
    </source>
</evidence>
<dbReference type="AlphaFoldDB" id="A0A830EP27"/>
<gene>
    <name evidence="3" type="ORF">GCM10008995_19750</name>
</gene>
<dbReference type="InterPro" id="IPR011009">
    <property type="entry name" value="Kinase-like_dom_sf"/>
</dbReference>
<accession>A0A830EP27</accession>
<feature type="domain" description="Aminoglycoside phosphotransferase" evidence="2">
    <location>
        <begin position="33"/>
        <end position="312"/>
    </location>
</feature>
<organism evidence="3 4">
    <name type="scientific">Halobellus salinus</name>
    <dbReference type="NCBI Taxonomy" id="931585"/>
    <lineage>
        <taxon>Archaea</taxon>
        <taxon>Methanobacteriati</taxon>
        <taxon>Methanobacteriota</taxon>
        <taxon>Stenosarchaea group</taxon>
        <taxon>Halobacteria</taxon>
        <taxon>Halobacteriales</taxon>
        <taxon>Haloferacaceae</taxon>
        <taxon>Halobellus</taxon>
    </lineage>
</organism>
<dbReference type="RefSeq" id="WP_188787247.1">
    <property type="nucleotide sequence ID" value="NZ_BMOC01000012.1"/>
</dbReference>
<dbReference type="InterPro" id="IPR002575">
    <property type="entry name" value="Aminoglycoside_PTrfase"/>
</dbReference>
<dbReference type="PANTHER" id="PTHR21310:SF15">
    <property type="entry name" value="AMINOGLYCOSIDE PHOSPHOTRANSFERASE DOMAIN-CONTAINING PROTEIN"/>
    <property type="match status" value="1"/>
</dbReference>
<dbReference type="OrthoDB" id="350437at2157"/>
<proteinExistence type="predicted"/>
<dbReference type="Proteomes" id="UP000653099">
    <property type="component" value="Unassembled WGS sequence"/>
</dbReference>
<evidence type="ECO:0000256" key="1">
    <source>
        <dbReference type="SAM" id="MobiDB-lite"/>
    </source>
</evidence>
<dbReference type="Pfam" id="PF01636">
    <property type="entry name" value="APH"/>
    <property type="match status" value="1"/>
</dbReference>
<keyword evidence="4" id="KW-1185">Reference proteome</keyword>
<name>A0A830EP27_9EURY</name>
<evidence type="ECO:0000259" key="2">
    <source>
        <dbReference type="Pfam" id="PF01636"/>
    </source>
</evidence>
<dbReference type="PANTHER" id="PTHR21310">
    <property type="entry name" value="AMINOGLYCOSIDE PHOSPHOTRANSFERASE-RELATED-RELATED"/>
    <property type="match status" value="1"/>
</dbReference>
<sequence length="355" mass="37269">MGEQRSVDRIAERVRPGAVIDSVESVDVGNRRRTAVVRFADADADAGVIQRSPDPETTRVEAALLNAIGDRTSVPVPTPLGSGSVGGEGWLATHRIRGDDLHVSFTGLDPADQRGVARSFGRYLAEVHDAFRFDAYGPLSVAGGELVVDRSVDPAAGVAGGGDAGAVGGSRRVGGSESECTDDSVGGDDSAATEWGAWLAAFGRASLARLPSEFDAVRADAAAVLDDRSVEPGAVPRLFPWDLRPGNALIADGRITGVLDWEGPLAAGPAVSVAKTEYLVADWYVGRDAAGRLREAVRAGYESVREYPAVRPVHRIAAVASTAVDSRGVVTNPGYPPVSREEAVRFHRRTLEALV</sequence>
<comment type="caution">
    <text evidence="3">The sequence shown here is derived from an EMBL/GenBank/DDBJ whole genome shotgun (WGS) entry which is preliminary data.</text>
</comment>
<reference evidence="3" key="2">
    <citation type="submission" date="2020-09" db="EMBL/GenBank/DDBJ databases">
        <authorList>
            <person name="Sun Q."/>
            <person name="Ohkuma M."/>
        </authorList>
    </citation>
    <scope>NUCLEOTIDE SEQUENCE</scope>
    <source>
        <strain evidence="3">JCM 14359</strain>
    </source>
</reference>
<dbReference type="EMBL" id="BMOC01000012">
    <property type="protein sequence ID" value="GGJ09877.1"/>
    <property type="molecule type" value="Genomic_DNA"/>
</dbReference>
<dbReference type="InterPro" id="IPR051678">
    <property type="entry name" value="AGP_Transferase"/>
</dbReference>
<dbReference type="Gene3D" id="3.90.1200.10">
    <property type="match status" value="1"/>
</dbReference>
<reference evidence="3" key="1">
    <citation type="journal article" date="2014" name="Int. J. Syst. Evol. Microbiol.">
        <title>Complete genome sequence of Corynebacterium casei LMG S-19264T (=DSM 44701T), isolated from a smear-ripened cheese.</title>
        <authorList>
            <consortium name="US DOE Joint Genome Institute (JGI-PGF)"/>
            <person name="Walter F."/>
            <person name="Albersmeier A."/>
            <person name="Kalinowski J."/>
            <person name="Ruckert C."/>
        </authorList>
    </citation>
    <scope>NUCLEOTIDE SEQUENCE</scope>
    <source>
        <strain evidence="3">JCM 14359</strain>
    </source>
</reference>
<feature type="region of interest" description="Disordered" evidence="1">
    <location>
        <begin position="163"/>
        <end position="187"/>
    </location>
</feature>